<dbReference type="Pfam" id="PF00239">
    <property type="entry name" value="Resolvase"/>
    <property type="match status" value="1"/>
</dbReference>
<evidence type="ECO:0000313" key="3">
    <source>
        <dbReference type="EMBL" id="CUN76252.1"/>
    </source>
</evidence>
<gene>
    <name evidence="3" type="ORF">ERS852417_00962</name>
</gene>
<dbReference type="InterPro" id="IPR025827">
    <property type="entry name" value="Zn_ribbon_recom_dom"/>
</dbReference>
<dbReference type="SUPFAM" id="SSF53041">
    <property type="entry name" value="Resolvase-like"/>
    <property type="match status" value="1"/>
</dbReference>
<sequence length="560" mass="65051">MARKSRKNMMLQENTALPDKEKKVLFKAGLYARLSHEKEENIERGTIETQMELMKNYVKDHEDIVIEEEYYDASFTGTNFERPDFKRMLEDAKTGRINCIIVKDLSRLGRNYVEMGNYIERVFPFLNVRFIAVTDDFDSFRPGTDIMMPLKNIVNEFYAKDISKKVSTAHRRKWTTDEYMCGFAPYGYLKSKTEKNRIVVDEATAGNVRLIYKLFLEGKGYTPIAKYLNEQGIMSPLMYLKSLGYQQNVKTNGVWTKTTVKSILTNQAYIGSAVHGKVVIEKYNNIPLHATDPSEWVIVENTHEPLVDKETFEKAQERVKEISDAYFAKEFTKHPPNEKNLLKGKIVCGDCGKGMRLSPRTTKSYVYFCGTFSDGINQACSRHKIDQEDVNKAVFAQISNHMRCCIDALRVIRELNARSSGLKKYDVYEKAITRQRRELEKVNRKFSELYGDYSEHLINESEYLTLKQQYLLKSEALKKEIDNLLISQNLYSKNYKIDADWENLINKYLKCRKLNKELADAFVDKVQVFEGGRISVNLVYDDCLEELLQVKNKREGDLNE</sequence>
<feature type="domain" description="Recombinase" evidence="2">
    <location>
        <begin position="185"/>
        <end position="325"/>
    </location>
</feature>
<dbReference type="PANTHER" id="PTHR30461:SF23">
    <property type="entry name" value="DNA RECOMBINASE-RELATED"/>
    <property type="match status" value="1"/>
</dbReference>
<dbReference type="RefSeq" id="WP_055223543.1">
    <property type="nucleotide sequence ID" value="NZ_CYYW01000004.1"/>
</dbReference>
<dbReference type="InterPro" id="IPR036162">
    <property type="entry name" value="Resolvase-like_N_sf"/>
</dbReference>
<dbReference type="SMART" id="SM00857">
    <property type="entry name" value="Resolvase"/>
    <property type="match status" value="1"/>
</dbReference>
<dbReference type="PROSITE" id="PS51737">
    <property type="entry name" value="RECOMBINASE_DNA_BIND"/>
    <property type="match status" value="1"/>
</dbReference>
<dbReference type="InterPro" id="IPR038109">
    <property type="entry name" value="DNA_bind_recomb_sf"/>
</dbReference>
<feature type="domain" description="Resolvase/invertase-type recombinase catalytic" evidence="1">
    <location>
        <begin position="27"/>
        <end position="177"/>
    </location>
</feature>
<evidence type="ECO:0000259" key="2">
    <source>
        <dbReference type="PROSITE" id="PS51737"/>
    </source>
</evidence>
<proteinExistence type="predicted"/>
<dbReference type="PROSITE" id="PS51736">
    <property type="entry name" value="RECOMBINASES_3"/>
    <property type="match status" value="1"/>
</dbReference>
<dbReference type="GO" id="GO:0000150">
    <property type="term" value="F:DNA strand exchange activity"/>
    <property type="evidence" value="ECO:0007669"/>
    <property type="project" value="InterPro"/>
</dbReference>
<dbReference type="Gene3D" id="3.40.50.1390">
    <property type="entry name" value="Resolvase, N-terminal catalytic domain"/>
    <property type="match status" value="1"/>
</dbReference>
<dbReference type="InterPro" id="IPR050639">
    <property type="entry name" value="SSR_resolvase"/>
</dbReference>
<dbReference type="Pfam" id="PF13408">
    <property type="entry name" value="Zn_ribbon_recom"/>
    <property type="match status" value="1"/>
</dbReference>
<dbReference type="Gene3D" id="3.90.1750.20">
    <property type="entry name" value="Putative Large Serine Recombinase, Chain B, Domain 2"/>
    <property type="match status" value="1"/>
</dbReference>
<dbReference type="InterPro" id="IPR011109">
    <property type="entry name" value="DNA_bind_recombinase_dom"/>
</dbReference>
<dbReference type="PANTHER" id="PTHR30461">
    <property type="entry name" value="DNA-INVERTASE FROM LAMBDOID PROPHAGE"/>
    <property type="match status" value="1"/>
</dbReference>
<dbReference type="Proteomes" id="UP000095384">
    <property type="component" value="Unassembled WGS sequence"/>
</dbReference>
<dbReference type="InterPro" id="IPR006119">
    <property type="entry name" value="Resolv_N"/>
</dbReference>
<dbReference type="EMBL" id="CYYW01000004">
    <property type="protein sequence ID" value="CUN76252.1"/>
    <property type="molecule type" value="Genomic_DNA"/>
</dbReference>
<evidence type="ECO:0000259" key="1">
    <source>
        <dbReference type="PROSITE" id="PS51736"/>
    </source>
</evidence>
<dbReference type="AlphaFoldDB" id="A0A173ZIL3"/>
<organism evidence="3 4">
    <name type="scientific">Agathobacter rectalis</name>
    <dbReference type="NCBI Taxonomy" id="39491"/>
    <lineage>
        <taxon>Bacteria</taxon>
        <taxon>Bacillati</taxon>
        <taxon>Bacillota</taxon>
        <taxon>Clostridia</taxon>
        <taxon>Lachnospirales</taxon>
        <taxon>Lachnospiraceae</taxon>
        <taxon>Agathobacter</taxon>
    </lineage>
</organism>
<evidence type="ECO:0000313" key="4">
    <source>
        <dbReference type="Proteomes" id="UP000095384"/>
    </source>
</evidence>
<reference evidence="3 4" key="1">
    <citation type="submission" date="2015-09" db="EMBL/GenBank/DDBJ databases">
        <authorList>
            <consortium name="Pathogen Informatics"/>
        </authorList>
    </citation>
    <scope>NUCLEOTIDE SEQUENCE [LARGE SCALE GENOMIC DNA]</scope>
    <source>
        <strain evidence="3 4">2789STDY5608860</strain>
    </source>
</reference>
<dbReference type="Pfam" id="PF07508">
    <property type="entry name" value="Recombinase"/>
    <property type="match status" value="1"/>
</dbReference>
<name>A0A173ZIL3_9FIRM</name>
<dbReference type="GO" id="GO:0003677">
    <property type="term" value="F:DNA binding"/>
    <property type="evidence" value="ECO:0007669"/>
    <property type="project" value="InterPro"/>
</dbReference>
<protein>
    <submittedName>
        <fullName evidence="3">Recombinase</fullName>
    </submittedName>
</protein>
<accession>A0A173ZIL3</accession>